<dbReference type="Pfam" id="PF07690">
    <property type="entry name" value="MFS_1"/>
    <property type="match status" value="1"/>
</dbReference>
<feature type="transmembrane region" description="Helical" evidence="7">
    <location>
        <begin position="326"/>
        <end position="346"/>
    </location>
</feature>
<feature type="transmembrane region" description="Helical" evidence="7">
    <location>
        <begin position="192"/>
        <end position="211"/>
    </location>
</feature>
<evidence type="ECO:0000256" key="3">
    <source>
        <dbReference type="ARBA" id="ARBA00022475"/>
    </source>
</evidence>
<dbReference type="RefSeq" id="WP_122187636.1">
    <property type="nucleotide sequence ID" value="NZ_RFFH01000003.1"/>
</dbReference>
<organism evidence="9 10">
    <name type="scientific">Nocardia stercoris</name>
    <dbReference type="NCBI Taxonomy" id="2483361"/>
    <lineage>
        <taxon>Bacteria</taxon>
        <taxon>Bacillati</taxon>
        <taxon>Actinomycetota</taxon>
        <taxon>Actinomycetes</taxon>
        <taxon>Mycobacteriales</taxon>
        <taxon>Nocardiaceae</taxon>
        <taxon>Nocardia</taxon>
    </lineage>
</organism>
<feature type="transmembrane region" description="Helical" evidence="7">
    <location>
        <begin position="77"/>
        <end position="101"/>
    </location>
</feature>
<name>A0A3M2LFH3_9NOCA</name>
<dbReference type="InterPro" id="IPR004638">
    <property type="entry name" value="EmrB-like"/>
</dbReference>
<keyword evidence="10" id="KW-1185">Reference proteome</keyword>
<feature type="transmembrane region" description="Helical" evidence="7">
    <location>
        <begin position="223"/>
        <end position="241"/>
    </location>
</feature>
<dbReference type="SUPFAM" id="SSF103473">
    <property type="entry name" value="MFS general substrate transporter"/>
    <property type="match status" value="1"/>
</dbReference>
<dbReference type="PROSITE" id="PS50850">
    <property type="entry name" value="MFS"/>
    <property type="match status" value="1"/>
</dbReference>
<dbReference type="Gene3D" id="1.20.1250.20">
    <property type="entry name" value="MFS general substrate transporter like domains"/>
    <property type="match status" value="1"/>
</dbReference>
<feature type="transmembrane region" description="Helical" evidence="7">
    <location>
        <begin position="396"/>
        <end position="415"/>
    </location>
</feature>
<feature type="transmembrane region" description="Helical" evidence="7">
    <location>
        <begin position="421"/>
        <end position="440"/>
    </location>
</feature>
<dbReference type="InterPro" id="IPR011701">
    <property type="entry name" value="MFS"/>
</dbReference>
<comment type="caution">
    <text evidence="9">The sequence shown here is derived from an EMBL/GenBank/DDBJ whole genome shotgun (WGS) entry which is preliminary data.</text>
</comment>
<comment type="subcellular location">
    <subcellularLocation>
        <location evidence="1">Cell membrane</location>
        <topology evidence="1">Multi-pass membrane protein</topology>
    </subcellularLocation>
</comment>
<feature type="transmembrane region" description="Helical" evidence="7">
    <location>
        <begin position="132"/>
        <end position="156"/>
    </location>
</feature>
<feature type="transmembrane region" description="Helical" evidence="7">
    <location>
        <begin position="297"/>
        <end position="314"/>
    </location>
</feature>
<gene>
    <name evidence="9" type="ORF">EBN03_09865</name>
</gene>
<evidence type="ECO:0000313" key="9">
    <source>
        <dbReference type="EMBL" id="RMI33438.1"/>
    </source>
</evidence>
<dbReference type="GO" id="GO:0005886">
    <property type="term" value="C:plasma membrane"/>
    <property type="evidence" value="ECO:0007669"/>
    <property type="project" value="UniProtKB-SubCell"/>
</dbReference>
<feature type="transmembrane region" description="Helical" evidence="7">
    <location>
        <begin position="107"/>
        <end position="125"/>
    </location>
</feature>
<dbReference type="OrthoDB" id="9781469at2"/>
<dbReference type="NCBIfam" id="TIGR00711">
    <property type="entry name" value="efflux_EmrB"/>
    <property type="match status" value="1"/>
</dbReference>
<dbReference type="PANTHER" id="PTHR42718">
    <property type="entry name" value="MAJOR FACILITATOR SUPERFAMILY MULTIDRUG TRANSPORTER MFSC"/>
    <property type="match status" value="1"/>
</dbReference>
<evidence type="ECO:0000313" key="10">
    <source>
        <dbReference type="Proteomes" id="UP000279275"/>
    </source>
</evidence>
<feature type="transmembrane region" description="Helical" evidence="7">
    <location>
        <begin position="352"/>
        <end position="375"/>
    </location>
</feature>
<feature type="domain" description="Major facilitator superfamily (MFS) profile" evidence="8">
    <location>
        <begin position="8"/>
        <end position="448"/>
    </location>
</feature>
<dbReference type="InterPro" id="IPR020846">
    <property type="entry name" value="MFS_dom"/>
</dbReference>
<feature type="transmembrane region" description="Helical" evidence="7">
    <location>
        <begin position="7"/>
        <end position="34"/>
    </location>
</feature>
<sequence>MTTTQRWTLALASTASLMVGLDALVVVTALTAIRHSLGAGVADLEWTINAYTLAFAVLLLTASAIGDRVGRRRMLAVGLGVFAAASAACALAPGVGLLIAARAVQGAGAAMTMPAAFALVGSAFGPRERGKAMGIFAGITGLAILGGPVLGGLVVQGLDWQWIFWLNVPIGVLAVPLVLGRVTESVGPARPIDVGGVVLSGLGVLGLVWGLARGNTAGWTDGAVIGSLVGGVVLLAAFAVFEGRTRAPMVPLPLFADRTFRSANVAGLLMTAGLFGTAFFFAQYLQVGLHQSALRSGLGLLPWTATLFVVAPIAGKLADRIGNRPLIVAGLLGQAAGTAWIAAATGHGYAPLVPAMMVAGIGISCAMPAVQNAVLGAVAPESIGVASGVYNTMRQLGGALGVAGVAAVFTANGGYSEVAGAFRAAMLVTAAIAAAGAVAGSRVSDRRAAEFVPAAAVPVAVE</sequence>
<dbReference type="AlphaFoldDB" id="A0A3M2LFH3"/>
<evidence type="ECO:0000256" key="1">
    <source>
        <dbReference type="ARBA" id="ARBA00004651"/>
    </source>
</evidence>
<dbReference type="EMBL" id="RFFH01000003">
    <property type="protein sequence ID" value="RMI33438.1"/>
    <property type="molecule type" value="Genomic_DNA"/>
</dbReference>
<dbReference type="GO" id="GO:0022857">
    <property type="term" value="F:transmembrane transporter activity"/>
    <property type="evidence" value="ECO:0007669"/>
    <property type="project" value="InterPro"/>
</dbReference>
<evidence type="ECO:0000256" key="7">
    <source>
        <dbReference type="SAM" id="Phobius"/>
    </source>
</evidence>
<keyword evidence="5 7" id="KW-1133">Transmembrane helix</keyword>
<feature type="transmembrane region" description="Helical" evidence="7">
    <location>
        <begin position="262"/>
        <end position="285"/>
    </location>
</feature>
<keyword evidence="4 7" id="KW-0812">Transmembrane</keyword>
<evidence type="ECO:0000256" key="6">
    <source>
        <dbReference type="ARBA" id="ARBA00023136"/>
    </source>
</evidence>
<accession>A0A3M2LFH3</accession>
<evidence type="ECO:0000256" key="4">
    <source>
        <dbReference type="ARBA" id="ARBA00022692"/>
    </source>
</evidence>
<keyword evidence="2" id="KW-0813">Transport</keyword>
<reference evidence="9 10" key="1">
    <citation type="submission" date="2018-10" db="EMBL/GenBank/DDBJ databases">
        <title>Isolation from cow dung.</title>
        <authorList>
            <person name="Ling L."/>
        </authorList>
    </citation>
    <scope>NUCLEOTIDE SEQUENCE [LARGE SCALE GENOMIC DNA]</scope>
    <source>
        <strain evidence="9 10">NEAU-LL90</strain>
    </source>
</reference>
<keyword evidence="6 7" id="KW-0472">Membrane</keyword>
<evidence type="ECO:0000259" key="8">
    <source>
        <dbReference type="PROSITE" id="PS50850"/>
    </source>
</evidence>
<feature type="transmembrane region" description="Helical" evidence="7">
    <location>
        <begin position="162"/>
        <end position="180"/>
    </location>
</feature>
<feature type="transmembrane region" description="Helical" evidence="7">
    <location>
        <begin position="46"/>
        <end position="65"/>
    </location>
</feature>
<dbReference type="CDD" id="cd17321">
    <property type="entry name" value="MFS_MMR_MDR_like"/>
    <property type="match status" value="1"/>
</dbReference>
<evidence type="ECO:0000256" key="5">
    <source>
        <dbReference type="ARBA" id="ARBA00022989"/>
    </source>
</evidence>
<proteinExistence type="predicted"/>
<dbReference type="Gene3D" id="1.20.1720.10">
    <property type="entry name" value="Multidrug resistance protein D"/>
    <property type="match status" value="1"/>
</dbReference>
<evidence type="ECO:0000256" key="2">
    <source>
        <dbReference type="ARBA" id="ARBA00022448"/>
    </source>
</evidence>
<dbReference type="InterPro" id="IPR036259">
    <property type="entry name" value="MFS_trans_sf"/>
</dbReference>
<keyword evidence="3" id="KW-1003">Cell membrane</keyword>
<dbReference type="Proteomes" id="UP000279275">
    <property type="component" value="Unassembled WGS sequence"/>
</dbReference>
<protein>
    <submittedName>
        <fullName evidence="9">DHA2 family efflux MFS transporter permease subunit</fullName>
    </submittedName>
</protein>
<dbReference type="PRINTS" id="PR01036">
    <property type="entry name" value="TCRTETB"/>
</dbReference>
<dbReference type="PANTHER" id="PTHR42718:SF46">
    <property type="entry name" value="BLR6921 PROTEIN"/>
    <property type="match status" value="1"/>
</dbReference>